<accession>A0A8H4B122</accession>
<comment type="caution">
    <text evidence="1">The sequence shown here is derived from an EMBL/GenBank/DDBJ whole genome shotgun (WGS) entry which is preliminary data.</text>
</comment>
<organism evidence="1 2">
    <name type="scientific">Gigaspora margarita</name>
    <dbReference type="NCBI Taxonomy" id="4874"/>
    <lineage>
        <taxon>Eukaryota</taxon>
        <taxon>Fungi</taxon>
        <taxon>Fungi incertae sedis</taxon>
        <taxon>Mucoromycota</taxon>
        <taxon>Glomeromycotina</taxon>
        <taxon>Glomeromycetes</taxon>
        <taxon>Diversisporales</taxon>
        <taxon>Gigasporaceae</taxon>
        <taxon>Gigaspora</taxon>
    </lineage>
</organism>
<name>A0A8H4B122_GIGMA</name>
<dbReference type="Proteomes" id="UP000439903">
    <property type="component" value="Unassembled WGS sequence"/>
</dbReference>
<gene>
    <name evidence="1" type="ORF">F8M41_022663</name>
</gene>
<reference evidence="1 2" key="1">
    <citation type="journal article" date="2019" name="Environ. Microbiol.">
        <title>At the nexus of three kingdoms: the genome of the mycorrhizal fungus Gigaspora margarita provides insights into plant, endobacterial and fungal interactions.</title>
        <authorList>
            <person name="Venice F."/>
            <person name="Ghignone S."/>
            <person name="Salvioli di Fossalunga A."/>
            <person name="Amselem J."/>
            <person name="Novero M."/>
            <person name="Xianan X."/>
            <person name="Sedzielewska Toro K."/>
            <person name="Morin E."/>
            <person name="Lipzen A."/>
            <person name="Grigoriev I.V."/>
            <person name="Henrissat B."/>
            <person name="Martin F.M."/>
            <person name="Bonfante P."/>
        </authorList>
    </citation>
    <scope>NUCLEOTIDE SEQUENCE [LARGE SCALE GENOMIC DNA]</scope>
    <source>
        <strain evidence="1 2">BEG34</strain>
    </source>
</reference>
<evidence type="ECO:0000313" key="2">
    <source>
        <dbReference type="Proteomes" id="UP000439903"/>
    </source>
</evidence>
<proteinExistence type="predicted"/>
<evidence type="ECO:0000313" key="1">
    <source>
        <dbReference type="EMBL" id="KAF0552057.1"/>
    </source>
</evidence>
<dbReference type="EMBL" id="WTPW01000072">
    <property type="protein sequence ID" value="KAF0552057.1"/>
    <property type="molecule type" value="Genomic_DNA"/>
</dbReference>
<sequence length="388" mass="45405">MKSIRQHFSVLSTNFIMISRNPLSQQTRMYHEWEDSILLDPEGPYNKDLPKYKRAEAPLACEFKQLTKLEQDVIMNPYAAIIASPIRRCFYHERWFPNDFLVRFIKAYDEKTKSTWLVPDFEEYGGIKRPGKGRWLKLNSTVIQKATKEGKYKYINPHAFWRPDMHQHVWNILVMRATDRLQRFFNSVATQSFPAKRDRVLLRVLSGTSPKLITNNDNDSIPFSYKIKNVSLNDKDNEDGNRKFYIENENAIDGLQCVFVLDHLKHDVLYDNHGKNNDDNVKTLSTQSEEKINSQIKQNQQSQVTFSQIPLKPFGTIHPVTFLGKDNKVCTQNVPFYNVQCIWGTRGIGRFKGFLKIPKDENPMLGMITHRHTKQFAISLWKLRGFIL</sequence>
<keyword evidence="2" id="KW-1185">Reference proteome</keyword>
<protein>
    <submittedName>
        <fullName evidence="1">Uncharacterized protein</fullName>
    </submittedName>
</protein>
<dbReference type="OrthoDB" id="3363286at2759"/>
<dbReference type="AlphaFoldDB" id="A0A8H4B122"/>